<protein>
    <submittedName>
        <fullName evidence="2">Putative inner membrane protein</fullName>
    </submittedName>
</protein>
<feature type="transmembrane region" description="Helical" evidence="1">
    <location>
        <begin position="6"/>
        <end position="23"/>
    </location>
</feature>
<keyword evidence="1" id="KW-0812">Transmembrane</keyword>
<dbReference type="InterPro" id="IPR016865">
    <property type="entry name" value="RclC"/>
</dbReference>
<dbReference type="PANTHER" id="PTHR40106">
    <property type="entry name" value="INNER MEMBRANE PROTEIN RCLC"/>
    <property type="match status" value="1"/>
</dbReference>
<keyword evidence="1" id="KW-1133">Transmembrane helix</keyword>
<organism evidence="2 3">
    <name type="scientific">Geofilum rubicundum JCM 15548</name>
    <dbReference type="NCBI Taxonomy" id="1236989"/>
    <lineage>
        <taxon>Bacteria</taxon>
        <taxon>Pseudomonadati</taxon>
        <taxon>Bacteroidota</taxon>
        <taxon>Bacteroidia</taxon>
        <taxon>Marinilabiliales</taxon>
        <taxon>Marinilabiliaceae</taxon>
        <taxon>Geofilum</taxon>
    </lineage>
</organism>
<evidence type="ECO:0000313" key="3">
    <source>
        <dbReference type="Proteomes" id="UP000032900"/>
    </source>
</evidence>
<name>A0A0E9LXR5_9BACT</name>
<accession>A0A0E9LXR5</accession>
<evidence type="ECO:0000313" key="2">
    <source>
        <dbReference type="EMBL" id="GAO29911.1"/>
    </source>
</evidence>
<dbReference type="InterPro" id="IPR007339">
    <property type="entry name" value="RclC-like"/>
</dbReference>
<dbReference type="Proteomes" id="UP000032900">
    <property type="component" value="Unassembled WGS sequence"/>
</dbReference>
<proteinExistence type="predicted"/>
<dbReference type="GO" id="GO:0005886">
    <property type="term" value="C:plasma membrane"/>
    <property type="evidence" value="ECO:0007669"/>
    <property type="project" value="TreeGrafter"/>
</dbReference>
<feature type="transmembrane region" description="Helical" evidence="1">
    <location>
        <begin position="44"/>
        <end position="70"/>
    </location>
</feature>
<sequence length="137" mass="15255">MVGQSLFRYGLGIILIWLGIMKFKNSEALQIEQTMAQTVLFQWMLKYVTIYAFSQIIAWIQIVAGVLIMLKPVSASLSRWGGALAMVVFLAGILVFFTSGVVWQTGYGFPELSRAGHAFLKDFILFGAAAWCFSDSQ</sequence>
<feature type="transmembrane region" description="Helical" evidence="1">
    <location>
        <begin position="82"/>
        <end position="103"/>
    </location>
</feature>
<keyword evidence="3" id="KW-1185">Reference proteome</keyword>
<dbReference type="AlphaFoldDB" id="A0A0E9LXR5"/>
<reference evidence="2 3" key="1">
    <citation type="journal article" date="2015" name="Microbes Environ.">
        <title>Distribution and evolution of nitrogen fixation genes in the phylum bacteroidetes.</title>
        <authorList>
            <person name="Inoue J."/>
            <person name="Oshima K."/>
            <person name="Suda W."/>
            <person name="Sakamoto M."/>
            <person name="Iino T."/>
            <person name="Noda S."/>
            <person name="Hongoh Y."/>
            <person name="Hattori M."/>
            <person name="Ohkuma M."/>
        </authorList>
    </citation>
    <scope>NUCLEOTIDE SEQUENCE [LARGE SCALE GENOMIC DNA]</scope>
    <source>
        <strain evidence="2">JCM 15548</strain>
    </source>
</reference>
<dbReference type="PANTHER" id="PTHR40106:SF1">
    <property type="entry name" value="INNER MEMBRANE PROTEIN RCLC"/>
    <property type="match status" value="1"/>
</dbReference>
<dbReference type="STRING" id="1236989.JCM15548_12146"/>
<comment type="caution">
    <text evidence="2">The sequence shown here is derived from an EMBL/GenBank/DDBJ whole genome shotgun (WGS) entry which is preliminary data.</text>
</comment>
<dbReference type="EMBL" id="BAZW01000015">
    <property type="protein sequence ID" value="GAO29911.1"/>
    <property type="molecule type" value="Genomic_DNA"/>
</dbReference>
<keyword evidence="1" id="KW-0472">Membrane</keyword>
<dbReference type="GO" id="GO:1901530">
    <property type="term" value="P:response to hypochlorite"/>
    <property type="evidence" value="ECO:0007669"/>
    <property type="project" value="TreeGrafter"/>
</dbReference>
<dbReference type="Pfam" id="PF04224">
    <property type="entry name" value="DUF417"/>
    <property type="match status" value="1"/>
</dbReference>
<dbReference type="PIRSF" id="PIRSF028065">
    <property type="entry name" value="UCP028065"/>
    <property type="match status" value="1"/>
</dbReference>
<gene>
    <name evidence="2" type="ORF">JCM15548_12146</name>
</gene>
<evidence type="ECO:0000256" key="1">
    <source>
        <dbReference type="SAM" id="Phobius"/>
    </source>
</evidence>